<dbReference type="Proteomes" id="UP000195897">
    <property type="component" value="Unassembled WGS sequence"/>
</dbReference>
<name>A0A1Y4L8A4_9FIRM</name>
<proteinExistence type="predicted"/>
<evidence type="ECO:0000313" key="1">
    <source>
        <dbReference type="EMBL" id="OUP51699.1"/>
    </source>
</evidence>
<dbReference type="InterPro" id="IPR017587">
    <property type="entry name" value="YqeC"/>
</dbReference>
<evidence type="ECO:0000313" key="2">
    <source>
        <dbReference type="Proteomes" id="UP000195897"/>
    </source>
</evidence>
<reference evidence="2" key="1">
    <citation type="submission" date="2017-04" db="EMBL/GenBank/DDBJ databases">
        <title>Function of individual gut microbiota members based on whole genome sequencing of pure cultures obtained from chicken caecum.</title>
        <authorList>
            <person name="Medvecky M."/>
            <person name="Cejkova D."/>
            <person name="Polansky O."/>
            <person name="Karasova D."/>
            <person name="Kubasova T."/>
            <person name="Cizek A."/>
            <person name="Rychlik I."/>
        </authorList>
    </citation>
    <scope>NUCLEOTIDE SEQUENCE [LARGE SCALE GENOMIC DNA]</scope>
    <source>
        <strain evidence="2">An180</strain>
    </source>
</reference>
<organism evidence="1 2">
    <name type="scientific">Butyricicoccus pullicaecorum</name>
    <dbReference type="NCBI Taxonomy" id="501571"/>
    <lineage>
        <taxon>Bacteria</taxon>
        <taxon>Bacillati</taxon>
        <taxon>Bacillota</taxon>
        <taxon>Clostridia</taxon>
        <taxon>Eubacteriales</taxon>
        <taxon>Butyricicoccaceae</taxon>
        <taxon>Butyricicoccus</taxon>
    </lineage>
</organism>
<dbReference type="AlphaFoldDB" id="A0A1Y4L8A4"/>
<sequence length="321" mass="34718">MGYHAMRANHSKTSAAAAPASIMRLRCMICFFWALDTRFFAVVPVFDRVVFPVLEALGICIPSLRIVPVYEVCPIFVNHSKEAIPMHSAKRIAVIGAGGKTTTLSKLAGLHRTERVLLTTTTHIFPFSPLVCDRLCIAPTAEEITQALAQPGVVCAGVPSKNSKLTGLSEEILQAASQSADWIFYEADGAKCLPLKLHSNTEPVILPGTAHCFVVAGLSAWGKPTCEVIHRYQLREDWAQNPGRLVDGAIIADCVRDAVKACGLPRAHLTVLLNQVDTATEKMDEIAAMARELEAEGVTCKTCSLQEDGDLAKILSLESIL</sequence>
<protein>
    <recommendedName>
        <fullName evidence="3">Selenium-dependent hydroxylase accessory protein YqeC</fullName>
    </recommendedName>
</protein>
<comment type="caution">
    <text evidence="1">The sequence shown here is derived from an EMBL/GenBank/DDBJ whole genome shotgun (WGS) entry which is preliminary data.</text>
</comment>
<dbReference type="NCBIfam" id="TIGR03172">
    <property type="entry name" value="selenium cofactor biosynthesis protein YqeC"/>
    <property type="match status" value="1"/>
</dbReference>
<gene>
    <name evidence="1" type="ORF">B5F17_11985</name>
</gene>
<accession>A0A1Y4L8A4</accession>
<dbReference type="EMBL" id="NFKK01000018">
    <property type="protein sequence ID" value="OUP51699.1"/>
    <property type="molecule type" value="Genomic_DNA"/>
</dbReference>
<dbReference type="Pfam" id="PF19842">
    <property type="entry name" value="YqeC"/>
    <property type="match status" value="1"/>
</dbReference>
<evidence type="ECO:0008006" key="3">
    <source>
        <dbReference type="Google" id="ProtNLM"/>
    </source>
</evidence>